<keyword evidence="2" id="KW-1185">Reference proteome</keyword>
<name>A0AAW0MT51_9GOBI</name>
<comment type="caution">
    <text evidence="1">The sequence shown here is derived from an EMBL/GenBank/DDBJ whole genome shotgun (WGS) entry which is preliminary data.</text>
</comment>
<accession>A0AAW0MT51</accession>
<proteinExistence type="predicted"/>
<gene>
    <name evidence="1" type="ORF">WMY93_028501</name>
</gene>
<dbReference type="Proteomes" id="UP001460270">
    <property type="component" value="Unassembled WGS sequence"/>
</dbReference>
<evidence type="ECO:0000313" key="2">
    <source>
        <dbReference type="Proteomes" id="UP001460270"/>
    </source>
</evidence>
<dbReference type="AlphaFoldDB" id="A0AAW0MT51"/>
<sequence>MKDAGEICPPVAPAHNLRRNGAFIKQPKERVSFPRTRCQLLPISPAPGRGYRSPSLLGTGAAEVQAPRSKAWIQLLALSHQ</sequence>
<evidence type="ECO:0000313" key="1">
    <source>
        <dbReference type="EMBL" id="KAK7882327.1"/>
    </source>
</evidence>
<protein>
    <submittedName>
        <fullName evidence="1">Uncharacterized protein</fullName>
    </submittedName>
</protein>
<reference evidence="2" key="1">
    <citation type="submission" date="2024-04" db="EMBL/GenBank/DDBJ databases">
        <title>Salinicola lusitanus LLJ914,a marine bacterium isolated from the Okinawa Trough.</title>
        <authorList>
            <person name="Li J."/>
        </authorList>
    </citation>
    <scope>NUCLEOTIDE SEQUENCE [LARGE SCALE GENOMIC DNA]</scope>
</reference>
<organism evidence="1 2">
    <name type="scientific">Mugilogobius chulae</name>
    <name type="common">yellowstripe goby</name>
    <dbReference type="NCBI Taxonomy" id="88201"/>
    <lineage>
        <taxon>Eukaryota</taxon>
        <taxon>Metazoa</taxon>
        <taxon>Chordata</taxon>
        <taxon>Craniata</taxon>
        <taxon>Vertebrata</taxon>
        <taxon>Euteleostomi</taxon>
        <taxon>Actinopterygii</taxon>
        <taxon>Neopterygii</taxon>
        <taxon>Teleostei</taxon>
        <taxon>Neoteleostei</taxon>
        <taxon>Acanthomorphata</taxon>
        <taxon>Gobiaria</taxon>
        <taxon>Gobiiformes</taxon>
        <taxon>Gobioidei</taxon>
        <taxon>Gobiidae</taxon>
        <taxon>Gobionellinae</taxon>
        <taxon>Mugilogobius</taxon>
    </lineage>
</organism>
<dbReference type="EMBL" id="JBBPFD010000021">
    <property type="protein sequence ID" value="KAK7882327.1"/>
    <property type="molecule type" value="Genomic_DNA"/>
</dbReference>